<dbReference type="InterPro" id="IPR052529">
    <property type="entry name" value="Bact_Transport_Assoc"/>
</dbReference>
<dbReference type="InterPro" id="IPR012429">
    <property type="entry name" value="HGSNAT_cat"/>
</dbReference>
<dbReference type="PANTHER" id="PTHR30590:SF3">
    <property type="entry name" value="HYPOTHETICAL MEMBRANE SPANNING PROTEIN"/>
    <property type="match status" value="1"/>
</dbReference>
<name>A0AB36R898_9HYPH</name>
<comment type="caution">
    <text evidence="4">The sequence shown here is derived from an EMBL/GenBank/DDBJ whole genome shotgun (WGS) entry which is preliminary data.</text>
</comment>
<feature type="transmembrane region" description="Helical" evidence="1">
    <location>
        <begin position="296"/>
        <end position="322"/>
    </location>
</feature>
<protein>
    <recommendedName>
        <fullName evidence="6">DUF418 domain-containing protein</fullName>
    </recommendedName>
</protein>
<evidence type="ECO:0000313" key="5">
    <source>
        <dbReference type="Proteomes" id="UP000216215"/>
    </source>
</evidence>
<evidence type="ECO:0000256" key="1">
    <source>
        <dbReference type="SAM" id="Phobius"/>
    </source>
</evidence>
<dbReference type="Proteomes" id="UP000216215">
    <property type="component" value="Unassembled WGS sequence"/>
</dbReference>
<gene>
    <name evidence="4" type="ORF">CIT25_18750</name>
</gene>
<keyword evidence="1" id="KW-0472">Membrane</keyword>
<keyword evidence="1" id="KW-1133">Transmembrane helix</keyword>
<dbReference type="RefSeq" id="WP_095486047.1">
    <property type="nucleotide sequence ID" value="NZ_CP088151.1"/>
</dbReference>
<feature type="transmembrane region" description="Helical" evidence="1">
    <location>
        <begin position="60"/>
        <end position="77"/>
    </location>
</feature>
<dbReference type="Pfam" id="PF04235">
    <property type="entry name" value="DUF418"/>
    <property type="match status" value="1"/>
</dbReference>
<keyword evidence="1" id="KW-0812">Transmembrane</keyword>
<sequence>MVMKAPVADARNGSVVDRLVGIDLARGLAVFGMYAAHLGPDPGEGGLVGFLMELTHGRPSALFAVLAGFSILLITGRKAPKSGIAGRQAIARVAIRALVLLALGSILGCLGTQVEVILEYYGICFLLVLPLHRLSAYQLGLIAAATALVLPQVRSSLLSVAPNLLDPVFNLMVNGYYPAVTWVPFLIAGMAIARLNLNTLAAHWRLGLAGVGLAVLGHGGSLLALSSRALTETSLWWSDVDGAFEPSKSSFIVKSSWIAAPHSETTLSIVGSTGCAMIILAACMLAVDALPRLRKLVWPIIAVGSMSLTAYVLHIAGIAYLMKINIFKDESLSTLFGFVVVISTFAVLWLRVFQRGPMEVLMGRVADLARHIR</sequence>
<feature type="transmembrane region" description="Helical" evidence="1">
    <location>
        <begin position="267"/>
        <end position="287"/>
    </location>
</feature>
<organism evidence="4 5">
    <name type="scientific">Mesorhizobium mediterraneum</name>
    <dbReference type="NCBI Taxonomy" id="43617"/>
    <lineage>
        <taxon>Bacteria</taxon>
        <taxon>Pseudomonadati</taxon>
        <taxon>Pseudomonadota</taxon>
        <taxon>Alphaproteobacteria</taxon>
        <taxon>Hyphomicrobiales</taxon>
        <taxon>Phyllobacteriaceae</taxon>
        <taxon>Mesorhizobium</taxon>
    </lineage>
</organism>
<evidence type="ECO:0000259" key="2">
    <source>
        <dbReference type="Pfam" id="PF04235"/>
    </source>
</evidence>
<feature type="domain" description="DUF418" evidence="2">
    <location>
        <begin position="261"/>
        <end position="363"/>
    </location>
</feature>
<proteinExistence type="predicted"/>
<dbReference type="InterPro" id="IPR007349">
    <property type="entry name" value="DUF418"/>
</dbReference>
<accession>A0AB36R898</accession>
<dbReference type="EMBL" id="NPKI01000021">
    <property type="protein sequence ID" value="PAQ00673.1"/>
    <property type="molecule type" value="Genomic_DNA"/>
</dbReference>
<feature type="transmembrane region" description="Helical" evidence="1">
    <location>
        <begin position="175"/>
        <end position="197"/>
    </location>
</feature>
<feature type="transmembrane region" description="Helical" evidence="1">
    <location>
        <begin position="204"/>
        <end position="225"/>
    </location>
</feature>
<feature type="domain" description="Heparan-alpha-glucosaminide N-acetyltransferase catalytic" evidence="3">
    <location>
        <begin position="18"/>
        <end position="204"/>
    </location>
</feature>
<feature type="transmembrane region" description="Helical" evidence="1">
    <location>
        <begin position="334"/>
        <end position="353"/>
    </location>
</feature>
<evidence type="ECO:0000313" key="4">
    <source>
        <dbReference type="EMBL" id="PAQ00673.1"/>
    </source>
</evidence>
<keyword evidence="5" id="KW-1185">Reference proteome</keyword>
<dbReference type="AlphaFoldDB" id="A0AB36R898"/>
<dbReference type="PANTHER" id="PTHR30590">
    <property type="entry name" value="INNER MEMBRANE PROTEIN"/>
    <property type="match status" value="1"/>
</dbReference>
<reference evidence="5" key="1">
    <citation type="submission" date="2017-08" db="EMBL/GenBank/DDBJ databases">
        <title>Mesorhizobium wenxinae sp. nov., a novel rhizobial species isolated from root nodules of chickpea (Cicer arietinum L.).</title>
        <authorList>
            <person name="Zhang J."/>
        </authorList>
    </citation>
    <scope>NUCLEOTIDE SEQUENCE [LARGE SCALE GENOMIC DNA]</scope>
    <source>
        <strain evidence="5">USDA 3392</strain>
    </source>
</reference>
<evidence type="ECO:0008006" key="6">
    <source>
        <dbReference type="Google" id="ProtNLM"/>
    </source>
</evidence>
<evidence type="ECO:0000259" key="3">
    <source>
        <dbReference type="Pfam" id="PF07786"/>
    </source>
</evidence>
<dbReference type="Pfam" id="PF07786">
    <property type="entry name" value="HGSNAT_cat"/>
    <property type="match status" value="1"/>
</dbReference>